<dbReference type="Gene3D" id="3.40.980.20">
    <property type="entry name" value="Four-carbon acid sugar kinase, nucleotide binding domain"/>
    <property type="match status" value="1"/>
</dbReference>
<name>D5RJX3_9PROT</name>
<dbReference type="EMBL" id="ADVL01000230">
    <property type="protein sequence ID" value="EFH12399.1"/>
    <property type="molecule type" value="Genomic_DNA"/>
</dbReference>
<dbReference type="InterPro" id="IPR042213">
    <property type="entry name" value="NBD_C_sf"/>
</dbReference>
<dbReference type="AlphaFoldDB" id="D5RJX3"/>
<comment type="caution">
    <text evidence="2">The sequence shown here is derived from an EMBL/GenBank/DDBJ whole genome shotgun (WGS) entry which is preliminary data.</text>
</comment>
<dbReference type="RefSeq" id="WP_007005232.1">
    <property type="nucleotide sequence ID" value="NZ_GG770781.1"/>
</dbReference>
<keyword evidence="3" id="KW-1185">Reference proteome</keyword>
<evidence type="ECO:0000313" key="2">
    <source>
        <dbReference type="EMBL" id="EFH12399.1"/>
    </source>
</evidence>
<dbReference type="SUPFAM" id="SSF142764">
    <property type="entry name" value="YgbK-like"/>
    <property type="match status" value="1"/>
</dbReference>
<gene>
    <name evidence="2" type="ORF">HMPREF0731_1383</name>
</gene>
<protein>
    <recommendedName>
        <fullName evidence="1">Four-carbon acid sugar kinase nucleotide binding domain-containing protein</fullName>
    </recommendedName>
</protein>
<dbReference type="HOGENOM" id="CLU_1921634_0_0_5"/>
<evidence type="ECO:0000313" key="3">
    <source>
        <dbReference type="Proteomes" id="UP000005324"/>
    </source>
</evidence>
<evidence type="ECO:0000259" key="1">
    <source>
        <dbReference type="Pfam" id="PF17042"/>
    </source>
</evidence>
<sequence length="131" mass="12832">QAAVLAALRAGADALVTIEAAGEAVELAGGAVLAERLALLLQPAGPHLAGLFATGGETARALLPRLGLAGLWLAEEVEPGMPLGHGIGDGSAPGDAMAGLPVVTKAGGFGDAGTISRALSRLRRAAGKDRP</sequence>
<reference evidence="2 3" key="1">
    <citation type="submission" date="2010-04" db="EMBL/GenBank/DDBJ databases">
        <authorList>
            <person name="Qin X."/>
            <person name="Bachman B."/>
            <person name="Battles P."/>
            <person name="Bell A."/>
            <person name="Bess C."/>
            <person name="Bickham C."/>
            <person name="Chaboub L."/>
            <person name="Chen D."/>
            <person name="Coyle M."/>
            <person name="Deiros D.R."/>
            <person name="Dinh H."/>
            <person name="Forbes L."/>
            <person name="Fowler G."/>
            <person name="Francisco L."/>
            <person name="Fu Q."/>
            <person name="Gubbala S."/>
            <person name="Hale W."/>
            <person name="Han Y."/>
            <person name="Hemphill L."/>
            <person name="Highlander S.K."/>
            <person name="Hirani K."/>
            <person name="Hogues M."/>
            <person name="Jackson L."/>
            <person name="Jakkamsetti A."/>
            <person name="Javaid M."/>
            <person name="Jiang H."/>
            <person name="Korchina V."/>
            <person name="Kovar C."/>
            <person name="Lara F."/>
            <person name="Lee S."/>
            <person name="Mata R."/>
            <person name="Mathew T."/>
            <person name="Moen C."/>
            <person name="Morales K."/>
            <person name="Munidasa M."/>
            <person name="Nazareth L."/>
            <person name="Ngo R."/>
            <person name="Nguyen L."/>
            <person name="Okwuonu G."/>
            <person name="Ongeri F."/>
            <person name="Patil S."/>
            <person name="Petrosino J."/>
            <person name="Pham C."/>
            <person name="Pham P."/>
            <person name="Pu L.-L."/>
            <person name="Puazo M."/>
            <person name="Raj R."/>
            <person name="Reid J."/>
            <person name="Rouhana J."/>
            <person name="Saada N."/>
            <person name="Shang Y."/>
            <person name="Simmons D."/>
            <person name="Thornton R."/>
            <person name="Warren J."/>
            <person name="Weissenberger G."/>
            <person name="Zhang J."/>
            <person name="Zhang L."/>
            <person name="Zhou C."/>
            <person name="Zhu D."/>
            <person name="Muzny D."/>
            <person name="Worley K."/>
            <person name="Gibbs R."/>
        </authorList>
    </citation>
    <scope>NUCLEOTIDE SEQUENCE [LARGE SCALE GENOMIC DNA]</scope>
    <source>
        <strain evidence="2 3">ATCC 49957</strain>
    </source>
</reference>
<feature type="non-terminal residue" evidence="2">
    <location>
        <position position="1"/>
    </location>
</feature>
<proteinExistence type="predicted"/>
<dbReference type="InterPro" id="IPR031475">
    <property type="entry name" value="NBD_C"/>
</dbReference>
<accession>D5RJX3</accession>
<organism evidence="2 3">
    <name type="scientific">Pseudoroseomonas cervicalis ATCC 49957</name>
    <dbReference type="NCBI Taxonomy" id="525371"/>
    <lineage>
        <taxon>Bacteria</taxon>
        <taxon>Pseudomonadati</taxon>
        <taxon>Pseudomonadota</taxon>
        <taxon>Alphaproteobacteria</taxon>
        <taxon>Acetobacterales</taxon>
        <taxon>Roseomonadaceae</taxon>
        <taxon>Roseomonas</taxon>
    </lineage>
</organism>
<dbReference type="Proteomes" id="UP000005324">
    <property type="component" value="Unassembled WGS sequence"/>
</dbReference>
<dbReference type="Pfam" id="PF17042">
    <property type="entry name" value="NBD_C"/>
    <property type="match status" value="1"/>
</dbReference>
<feature type="domain" description="Four-carbon acid sugar kinase nucleotide binding" evidence="1">
    <location>
        <begin position="5"/>
        <end position="114"/>
    </location>
</feature>